<dbReference type="EMBL" id="FOXA01000007">
    <property type="protein sequence ID" value="SFP50151.1"/>
    <property type="molecule type" value="Genomic_DNA"/>
</dbReference>
<gene>
    <name evidence="8" type="ORF">SAMN04488047_107125</name>
</gene>
<evidence type="ECO:0000256" key="5">
    <source>
        <dbReference type="ARBA" id="ARBA00022967"/>
    </source>
</evidence>
<keyword evidence="1" id="KW-0813">Transport</keyword>
<dbReference type="OrthoDB" id="9800654at2"/>
<proteinExistence type="predicted"/>
<dbReference type="InterPro" id="IPR027417">
    <property type="entry name" value="P-loop_NTPase"/>
</dbReference>
<dbReference type="AlphaFoldDB" id="A0A1I5QVU7"/>
<dbReference type="GO" id="GO:0017004">
    <property type="term" value="P:cytochrome complex assembly"/>
    <property type="evidence" value="ECO:0007669"/>
    <property type="project" value="UniProtKB-KW"/>
</dbReference>
<feature type="domain" description="ABC transporter" evidence="7">
    <location>
        <begin position="3"/>
        <end position="204"/>
    </location>
</feature>
<evidence type="ECO:0000256" key="3">
    <source>
        <dbReference type="ARBA" id="ARBA00022748"/>
    </source>
</evidence>
<dbReference type="Pfam" id="PF00005">
    <property type="entry name" value="ABC_tran"/>
    <property type="match status" value="1"/>
</dbReference>
<evidence type="ECO:0000313" key="8">
    <source>
        <dbReference type="EMBL" id="SFP50151.1"/>
    </source>
</evidence>
<reference evidence="8 9" key="1">
    <citation type="submission" date="2016-10" db="EMBL/GenBank/DDBJ databases">
        <authorList>
            <person name="de Groot N.N."/>
        </authorList>
    </citation>
    <scope>NUCLEOTIDE SEQUENCE [LARGE SCALE GENOMIC DNA]</scope>
    <source>
        <strain evidence="8 9">DSM 19547</strain>
    </source>
</reference>
<keyword evidence="5" id="KW-1278">Translocase</keyword>
<dbReference type="PROSITE" id="PS50893">
    <property type="entry name" value="ABC_TRANSPORTER_2"/>
    <property type="match status" value="1"/>
</dbReference>
<evidence type="ECO:0000259" key="7">
    <source>
        <dbReference type="PROSITE" id="PS50893"/>
    </source>
</evidence>
<dbReference type="InterPro" id="IPR003593">
    <property type="entry name" value="AAA+_ATPase"/>
</dbReference>
<keyword evidence="9" id="KW-1185">Reference proteome</keyword>
<dbReference type="SUPFAM" id="SSF52540">
    <property type="entry name" value="P-loop containing nucleoside triphosphate hydrolases"/>
    <property type="match status" value="1"/>
</dbReference>
<sequence length="204" mass="21388">MELRVRDLACARGGVPVLEGVSFTLSSGEALVLRGPNGSGKTTLLRTLAGLQPPLAGEVSMPAEALAYGAHADGLKATLTVEENLSFWAGVYGTRDIATALAAFDLEDLRERAAQNLSAGQKRRLGLARLLVTGRPVWALDEPTVSLDTASVALFADAVRAHLKKGGAAIIATHIDLGLDARVLDIGGFRAKQREAGAFDEAFL</sequence>
<dbReference type="RefSeq" id="WP_093421440.1">
    <property type="nucleotide sequence ID" value="NZ_FOXA01000007.1"/>
</dbReference>
<evidence type="ECO:0000256" key="1">
    <source>
        <dbReference type="ARBA" id="ARBA00022448"/>
    </source>
</evidence>
<dbReference type="GO" id="GO:0016887">
    <property type="term" value="F:ATP hydrolysis activity"/>
    <property type="evidence" value="ECO:0007669"/>
    <property type="project" value="InterPro"/>
</dbReference>
<dbReference type="InterPro" id="IPR003439">
    <property type="entry name" value="ABC_transporter-like_ATP-bd"/>
</dbReference>
<keyword evidence="6" id="KW-0472">Membrane</keyword>
<keyword evidence="2" id="KW-0547">Nucleotide-binding</keyword>
<evidence type="ECO:0000313" key="9">
    <source>
        <dbReference type="Proteomes" id="UP000199356"/>
    </source>
</evidence>
<dbReference type="STRING" id="441119.SAMN04488047_107125"/>
<evidence type="ECO:0000256" key="4">
    <source>
        <dbReference type="ARBA" id="ARBA00022840"/>
    </source>
</evidence>
<dbReference type="PANTHER" id="PTHR43499">
    <property type="entry name" value="ABC TRANSPORTER I FAMILY MEMBER 1"/>
    <property type="match status" value="1"/>
</dbReference>
<evidence type="ECO:0000256" key="2">
    <source>
        <dbReference type="ARBA" id="ARBA00022741"/>
    </source>
</evidence>
<dbReference type="PROSITE" id="PS00211">
    <property type="entry name" value="ABC_TRANSPORTER_1"/>
    <property type="match status" value="1"/>
</dbReference>
<evidence type="ECO:0000256" key="6">
    <source>
        <dbReference type="ARBA" id="ARBA00023136"/>
    </source>
</evidence>
<accession>A0A1I5QVU7</accession>
<dbReference type="GO" id="GO:0022857">
    <property type="term" value="F:transmembrane transporter activity"/>
    <property type="evidence" value="ECO:0007669"/>
    <property type="project" value="InterPro"/>
</dbReference>
<name>A0A1I5QVU7_9RHOB</name>
<dbReference type="GO" id="GO:0005524">
    <property type="term" value="F:ATP binding"/>
    <property type="evidence" value="ECO:0007669"/>
    <property type="project" value="UniProtKB-KW"/>
</dbReference>
<dbReference type="InterPro" id="IPR005895">
    <property type="entry name" value="ABC_transptr_haem_export_CcmA"/>
</dbReference>
<dbReference type="NCBIfam" id="TIGR01189">
    <property type="entry name" value="ccmA"/>
    <property type="match status" value="1"/>
</dbReference>
<keyword evidence="3" id="KW-0201">Cytochrome c-type biogenesis</keyword>
<dbReference type="Gene3D" id="3.40.50.300">
    <property type="entry name" value="P-loop containing nucleotide triphosphate hydrolases"/>
    <property type="match status" value="1"/>
</dbReference>
<protein>
    <submittedName>
        <fullName evidence="8">Heme exporter protein A</fullName>
    </submittedName>
</protein>
<dbReference type="PANTHER" id="PTHR43499:SF1">
    <property type="entry name" value="ABC TRANSPORTER I FAMILY MEMBER 1"/>
    <property type="match status" value="1"/>
</dbReference>
<dbReference type="InterPro" id="IPR017871">
    <property type="entry name" value="ABC_transporter-like_CS"/>
</dbReference>
<keyword evidence="4" id="KW-0067">ATP-binding</keyword>
<organism evidence="8 9">
    <name type="scientific">Tranquillimonas alkanivorans</name>
    <dbReference type="NCBI Taxonomy" id="441119"/>
    <lineage>
        <taxon>Bacteria</taxon>
        <taxon>Pseudomonadati</taxon>
        <taxon>Pseudomonadota</taxon>
        <taxon>Alphaproteobacteria</taxon>
        <taxon>Rhodobacterales</taxon>
        <taxon>Roseobacteraceae</taxon>
        <taxon>Tranquillimonas</taxon>
    </lineage>
</organism>
<dbReference type="SMART" id="SM00382">
    <property type="entry name" value="AAA"/>
    <property type="match status" value="1"/>
</dbReference>
<dbReference type="Proteomes" id="UP000199356">
    <property type="component" value="Unassembled WGS sequence"/>
</dbReference>